<protein>
    <submittedName>
        <fullName evidence="2">Uncharacterized protein</fullName>
    </submittedName>
</protein>
<dbReference type="EMBL" id="JWLW01000015">
    <property type="protein sequence ID" value="KHT52924.1"/>
    <property type="molecule type" value="Genomic_DNA"/>
</dbReference>
<dbReference type="AlphaFoldDB" id="A0A0B3YFX4"/>
<comment type="caution">
    <text evidence="2">The sequence shown here is derived from an EMBL/GenBank/DDBJ whole genome shotgun (WGS) entry which is preliminary data.</text>
</comment>
<keyword evidence="3" id="KW-1185">Reference proteome</keyword>
<accession>A0A0B3YFX4</accession>
<reference evidence="2 3" key="1">
    <citation type="submission" date="2014-12" db="EMBL/GenBank/DDBJ databases">
        <title>Genome sequencing of Alteromonas marina AD001.</title>
        <authorList>
            <person name="Adrian T.G.S."/>
            <person name="Chan K.G."/>
        </authorList>
    </citation>
    <scope>NUCLEOTIDE SEQUENCE [LARGE SCALE GENOMIC DNA]</scope>
    <source>
        <strain evidence="2 3">AD001</strain>
    </source>
</reference>
<feature type="transmembrane region" description="Helical" evidence="1">
    <location>
        <begin position="68"/>
        <end position="90"/>
    </location>
</feature>
<feature type="transmembrane region" description="Helical" evidence="1">
    <location>
        <begin position="25"/>
        <end position="47"/>
    </location>
</feature>
<keyword evidence="1" id="KW-1133">Transmembrane helix</keyword>
<dbReference type="GeneID" id="56265786"/>
<sequence length="95" mass="10539">MVPYILTILCVLVAGAIHWMSPKAYWKATIMSTAVILLFSVAALFIFKASGMLVSEHTGENADFSGQMLTITTMIAFFGFLISLFVGWFLRVVRN</sequence>
<keyword evidence="1" id="KW-0472">Membrane</keyword>
<organism evidence="2 3">
    <name type="scientific">Alteromonas marina</name>
    <dbReference type="NCBI Taxonomy" id="203795"/>
    <lineage>
        <taxon>Bacteria</taxon>
        <taxon>Pseudomonadati</taxon>
        <taxon>Pseudomonadota</taxon>
        <taxon>Gammaproteobacteria</taxon>
        <taxon>Alteromonadales</taxon>
        <taxon>Alteromonadaceae</taxon>
        <taxon>Alteromonas/Salinimonas group</taxon>
        <taxon>Alteromonas</taxon>
    </lineage>
</organism>
<evidence type="ECO:0000256" key="1">
    <source>
        <dbReference type="SAM" id="Phobius"/>
    </source>
</evidence>
<dbReference type="Proteomes" id="UP000031197">
    <property type="component" value="Unassembled WGS sequence"/>
</dbReference>
<keyword evidence="1" id="KW-0812">Transmembrane</keyword>
<dbReference type="OrthoDB" id="6332274at2"/>
<dbReference type="RefSeq" id="WP_014948232.1">
    <property type="nucleotide sequence ID" value="NZ_JWLW01000015.1"/>
</dbReference>
<proteinExistence type="predicted"/>
<evidence type="ECO:0000313" key="2">
    <source>
        <dbReference type="EMBL" id="KHT52924.1"/>
    </source>
</evidence>
<name>A0A0B3YFX4_9ALTE</name>
<gene>
    <name evidence="2" type="ORF">RJ41_09780</name>
</gene>
<evidence type="ECO:0000313" key="3">
    <source>
        <dbReference type="Proteomes" id="UP000031197"/>
    </source>
</evidence>